<keyword evidence="3" id="KW-1185">Reference proteome</keyword>
<organism evidence="2 3">
    <name type="scientific">Mycolicibacterium moriokaense</name>
    <dbReference type="NCBI Taxonomy" id="39691"/>
    <lineage>
        <taxon>Bacteria</taxon>
        <taxon>Bacillati</taxon>
        <taxon>Actinomycetota</taxon>
        <taxon>Actinomycetes</taxon>
        <taxon>Mycobacteriales</taxon>
        <taxon>Mycobacteriaceae</taxon>
        <taxon>Mycolicibacterium</taxon>
    </lineage>
</organism>
<accession>A0A318HL03</accession>
<dbReference type="InterPro" id="IPR011008">
    <property type="entry name" value="Dimeric_a/b-barrel"/>
</dbReference>
<feature type="domain" description="EthD" evidence="1">
    <location>
        <begin position="11"/>
        <end position="97"/>
    </location>
</feature>
<dbReference type="AlphaFoldDB" id="A0A318HL03"/>
<dbReference type="EMBL" id="QJJU01000003">
    <property type="protein sequence ID" value="PXX11358.1"/>
    <property type="molecule type" value="Genomic_DNA"/>
</dbReference>
<dbReference type="Gene3D" id="3.30.70.100">
    <property type="match status" value="1"/>
</dbReference>
<dbReference type="NCBIfam" id="TIGR02118">
    <property type="entry name" value="EthD family reductase"/>
    <property type="match status" value="1"/>
</dbReference>
<evidence type="ECO:0000259" key="1">
    <source>
        <dbReference type="Pfam" id="PF07110"/>
    </source>
</evidence>
<dbReference type="Pfam" id="PF07110">
    <property type="entry name" value="EthD"/>
    <property type="match status" value="1"/>
</dbReference>
<dbReference type="RefSeq" id="WP_110315478.1">
    <property type="nucleotide sequence ID" value="NZ_QJJU01000003.1"/>
</dbReference>
<name>A0A318HL03_9MYCO</name>
<proteinExistence type="predicted"/>
<dbReference type="SUPFAM" id="SSF54909">
    <property type="entry name" value="Dimeric alpha+beta barrel"/>
    <property type="match status" value="1"/>
</dbReference>
<reference evidence="2 3" key="2">
    <citation type="submission" date="2018-06" db="EMBL/GenBank/DDBJ databases">
        <title>Sequencing of bacterial isolates from soil warming experiment in Harvard Forest, Massachusetts, USA.</title>
        <authorList>
            <person name="Deangelis K.PhD."/>
        </authorList>
    </citation>
    <scope>NUCLEOTIDE SEQUENCE [LARGE SCALE GENOMIC DNA]</scope>
    <source>
        <strain evidence="2 3">GAS496</strain>
    </source>
</reference>
<dbReference type="Proteomes" id="UP000247781">
    <property type="component" value="Unassembled WGS sequence"/>
</dbReference>
<sequence>MIKVFGYLKRKPGLSPQEFADYYEYNHVPLVLSKAFVPIVYKRNYIQRGDAFNIEGDAIGFDCMTELVFADREDLSAWMASLGGDEIARDEQNFIDRAATRAYVVDERTTSG</sequence>
<evidence type="ECO:0000313" key="3">
    <source>
        <dbReference type="Proteomes" id="UP000247781"/>
    </source>
</evidence>
<dbReference type="GO" id="GO:0016491">
    <property type="term" value="F:oxidoreductase activity"/>
    <property type="evidence" value="ECO:0007669"/>
    <property type="project" value="InterPro"/>
</dbReference>
<gene>
    <name evidence="2" type="ORF">C8E89_103447</name>
</gene>
<dbReference type="OrthoDB" id="2613214at2"/>
<evidence type="ECO:0000313" key="2">
    <source>
        <dbReference type="EMBL" id="PXX11358.1"/>
    </source>
</evidence>
<comment type="caution">
    <text evidence="2">The sequence shown here is derived from an EMBL/GenBank/DDBJ whole genome shotgun (WGS) entry which is preliminary data.</text>
</comment>
<dbReference type="InterPro" id="IPR009799">
    <property type="entry name" value="EthD_dom"/>
</dbReference>
<protein>
    <submittedName>
        <fullName evidence="2">Uncharacterized protein (TIGR02118 family)</fullName>
    </submittedName>
</protein>
<reference evidence="3" key="1">
    <citation type="submission" date="2018-05" db="EMBL/GenBank/DDBJ databases">
        <authorList>
            <person name="Deangelis K."/>
            <person name="Huntemann M."/>
            <person name="Clum A."/>
            <person name="Pillay M."/>
            <person name="Palaniappan K."/>
            <person name="Varghese N."/>
            <person name="Mikhailova N."/>
            <person name="Stamatis D."/>
            <person name="Reddy T."/>
            <person name="Daum C."/>
            <person name="Shapiro N."/>
            <person name="Ivanova N."/>
            <person name="Kyrpides N."/>
            <person name="Woyke T."/>
        </authorList>
    </citation>
    <scope>NUCLEOTIDE SEQUENCE [LARGE SCALE GENOMIC DNA]</scope>
    <source>
        <strain evidence="3">GAS496</strain>
    </source>
</reference>